<organism evidence="1 2">
    <name type="scientific">Candidatus Marinarcus aquaticus</name>
    <dbReference type="NCBI Taxonomy" id="2044504"/>
    <lineage>
        <taxon>Bacteria</taxon>
        <taxon>Pseudomonadati</taxon>
        <taxon>Campylobacterota</taxon>
        <taxon>Epsilonproteobacteria</taxon>
        <taxon>Campylobacterales</taxon>
        <taxon>Arcobacteraceae</taxon>
        <taxon>Candidatus Marinarcus</taxon>
    </lineage>
</organism>
<dbReference type="Proteomes" id="UP000290657">
    <property type="component" value="Unassembled WGS sequence"/>
</dbReference>
<sequence>MIEIASKIILCLVIASALGFLIGFLIGRASRQQPQKTCTYKASHDFKVHGNIYNRPIILSKPRPTGKDDLLLIEGIDEKTEEALNQLGIFHFDQLAKWSKKNCQWVNEYLELEGRILEEKWVEQAQEIVKKK</sequence>
<comment type="caution">
    <text evidence="1">The sequence shown here is derived from an EMBL/GenBank/DDBJ whole genome shotgun (WGS) entry which is preliminary data.</text>
</comment>
<evidence type="ECO:0000313" key="2">
    <source>
        <dbReference type="Proteomes" id="UP000290657"/>
    </source>
</evidence>
<name>A0A4Q0XTD3_9BACT</name>
<proteinExistence type="predicted"/>
<dbReference type="EMBL" id="PDKN01000003">
    <property type="protein sequence ID" value="RXJ58046.1"/>
    <property type="molecule type" value="Genomic_DNA"/>
</dbReference>
<keyword evidence="2" id="KW-1185">Reference proteome</keyword>
<evidence type="ECO:0008006" key="3">
    <source>
        <dbReference type="Google" id="ProtNLM"/>
    </source>
</evidence>
<dbReference type="OrthoDB" id="9807941at2"/>
<accession>A0A4Q0XTD3</accession>
<dbReference type="Gene3D" id="1.10.150.20">
    <property type="entry name" value="5' to 3' exonuclease, C-terminal subdomain"/>
    <property type="match status" value="1"/>
</dbReference>
<evidence type="ECO:0000313" key="1">
    <source>
        <dbReference type="EMBL" id="RXJ58046.1"/>
    </source>
</evidence>
<reference evidence="1 2" key="1">
    <citation type="submission" date="2017-10" db="EMBL/GenBank/DDBJ databases">
        <title>Genomics of the genus Arcobacter.</title>
        <authorList>
            <person name="Perez-Cataluna A."/>
            <person name="Figueras M.J."/>
        </authorList>
    </citation>
    <scope>NUCLEOTIDE SEQUENCE [LARGE SCALE GENOMIC DNA]</scope>
    <source>
        <strain evidence="1 2">CECT 8987</strain>
    </source>
</reference>
<protein>
    <recommendedName>
        <fullName evidence="3">NADH dehydrogenase subunit E</fullName>
    </recommendedName>
</protein>
<gene>
    <name evidence="1" type="ORF">CRV04_05940</name>
</gene>
<dbReference type="AlphaFoldDB" id="A0A4Q0XTD3"/>
<dbReference type="RefSeq" id="WP_128995909.1">
    <property type="nucleotide sequence ID" value="NZ_PDKN01000003.1"/>
</dbReference>